<gene>
    <name evidence="8" type="primary">LOC110077351</name>
</gene>
<dbReference type="PANTHER" id="PTHR19848:SF0">
    <property type="entry name" value="NOTCHLESS PROTEIN HOMOLOG 1"/>
    <property type="match status" value="1"/>
</dbReference>
<keyword evidence="2 5" id="KW-0853">WD repeat</keyword>
<evidence type="ECO:0000256" key="6">
    <source>
        <dbReference type="SAM" id="MobiDB-lite"/>
    </source>
</evidence>
<dbReference type="InterPro" id="IPR011047">
    <property type="entry name" value="Quinoprotein_ADH-like_sf"/>
</dbReference>
<dbReference type="SMART" id="SM00320">
    <property type="entry name" value="WD40"/>
    <property type="match status" value="10"/>
</dbReference>
<dbReference type="Gene3D" id="2.130.10.10">
    <property type="entry name" value="YVTN repeat-like/Quinoprotein amine dehydrogenase"/>
    <property type="match status" value="3"/>
</dbReference>
<evidence type="ECO:0000256" key="2">
    <source>
        <dbReference type="ARBA" id="ARBA00022574"/>
    </source>
</evidence>
<dbReference type="PROSITE" id="PS50082">
    <property type="entry name" value="WD_REPEATS_2"/>
    <property type="match status" value="3"/>
</dbReference>
<comment type="subcellular location">
    <subcellularLocation>
        <location evidence="1">Nucleus</location>
    </subcellularLocation>
</comment>
<evidence type="ECO:0000256" key="1">
    <source>
        <dbReference type="ARBA" id="ARBA00004123"/>
    </source>
</evidence>
<dbReference type="PROSITE" id="PS00678">
    <property type="entry name" value="WD_REPEATS_1"/>
    <property type="match status" value="1"/>
</dbReference>
<dbReference type="OrthoDB" id="6262491at2759"/>
<keyword evidence="3" id="KW-0677">Repeat</keyword>
<feature type="repeat" description="WD" evidence="5">
    <location>
        <begin position="606"/>
        <end position="638"/>
    </location>
</feature>
<evidence type="ECO:0000313" key="8">
    <source>
        <dbReference type="RefSeq" id="XP_020645970.2"/>
    </source>
</evidence>
<feature type="region of interest" description="Disordered" evidence="6">
    <location>
        <begin position="385"/>
        <end position="420"/>
    </location>
</feature>
<dbReference type="InterPro" id="IPR019775">
    <property type="entry name" value="WD40_repeat_CS"/>
</dbReference>
<organism evidence="7 8">
    <name type="scientific">Pogona vitticeps</name>
    <name type="common">central bearded dragon</name>
    <dbReference type="NCBI Taxonomy" id="103695"/>
    <lineage>
        <taxon>Eukaryota</taxon>
        <taxon>Metazoa</taxon>
        <taxon>Chordata</taxon>
        <taxon>Craniata</taxon>
        <taxon>Vertebrata</taxon>
        <taxon>Euteleostomi</taxon>
        <taxon>Lepidosauria</taxon>
        <taxon>Squamata</taxon>
        <taxon>Bifurcata</taxon>
        <taxon>Unidentata</taxon>
        <taxon>Episquamata</taxon>
        <taxon>Toxicofera</taxon>
        <taxon>Iguania</taxon>
        <taxon>Acrodonta</taxon>
        <taxon>Agamidae</taxon>
        <taxon>Amphibolurinae</taxon>
        <taxon>Pogona</taxon>
    </lineage>
</organism>
<evidence type="ECO:0000313" key="7">
    <source>
        <dbReference type="Proteomes" id="UP001652642"/>
    </source>
</evidence>
<dbReference type="InterPro" id="IPR036322">
    <property type="entry name" value="WD40_repeat_dom_sf"/>
</dbReference>
<dbReference type="PANTHER" id="PTHR19848">
    <property type="entry name" value="WD40 REPEAT PROTEIN"/>
    <property type="match status" value="1"/>
</dbReference>
<feature type="compositionally biased region" description="Polar residues" evidence="6">
    <location>
        <begin position="407"/>
        <end position="420"/>
    </location>
</feature>
<reference evidence="8" key="2">
    <citation type="submission" date="2025-08" db="UniProtKB">
        <authorList>
            <consortium name="RefSeq"/>
        </authorList>
    </citation>
    <scope>IDENTIFICATION</scope>
</reference>
<sequence>MAMQEHLRMKEHHRSPITALGYHTARRECVTGFKDGMIKWWDMENGRVSLQAKEHAGWVTHFVSWTQGRLFFSASNDSSVLVWSTSGTVLERLLIGHPVFTMAINLTRHLLLCGSKGRLMIFPLDERKESGRVINMAHGFSDYTHKDIVSCITCLDNHIYTAGYDRRLLIFDTYQTPGRKKLTAKHCIPHAHSAAITHLLLVRQQETTRLLSGSFDQTVGIWSQDGQLIQRLGPFIGNITGLCYVASVGIIWITSGSSQPTLYEPQSGEIVSQFISTFQDNQKDGPVLQQLFSLPDSRHVIGTAKPQHILVWRYNELGCLTILHCKKTLECLAYAKKEPVQLFSGDSSGTVQKWEKSYISPFIYSKESFHLSEAQLERRGPLAQQVERGLREEQRPRPGSPRKWGKASSSHQTGCSTVQSTVTDVQKERKNFMRALFAEQLDILVVSASDGNIYLWEFENFTPDVDPPSQQCLPVPDGGSKVLTSACIGDKKAQDLSSGCVEGFTCRTVLCGHTGMVTALALAGDDTGTSLHYLLSGGWDGRLCLWDLQNHSLQNAFSSLPGCYGPILDMAYSPKRREFAFSSSTGGVFICAFNPLSADLVLLAELCGHRATVVALAWHPLEDRWISGAEDGSIRLWSEDGQCCVQDLRAPRGITCLCIDKVNGCIIAGVYDTISMCQSRWMAQFACGRLIIKGSSPRPRAGGDFFLMPYVTQNLDCFHPNEDGFPSVCALAACECLCQIKHVSL</sequence>
<accession>A0A6J0TFZ9</accession>
<dbReference type="SUPFAM" id="SSF50998">
    <property type="entry name" value="Quinoprotein alcohol dehydrogenase-like"/>
    <property type="match status" value="1"/>
</dbReference>
<dbReference type="GeneID" id="110077351"/>
<feature type="repeat" description="WD" evidence="5">
    <location>
        <begin position="10"/>
        <end position="51"/>
    </location>
</feature>
<evidence type="ECO:0000256" key="5">
    <source>
        <dbReference type="PROSITE-ProRule" id="PRU00221"/>
    </source>
</evidence>
<dbReference type="Proteomes" id="UP001652642">
    <property type="component" value="Chromosome 2"/>
</dbReference>
<dbReference type="InterPro" id="IPR015943">
    <property type="entry name" value="WD40/YVTN_repeat-like_dom_sf"/>
</dbReference>
<dbReference type="Pfam" id="PF00400">
    <property type="entry name" value="WD40"/>
    <property type="match status" value="3"/>
</dbReference>
<name>A0A6J0TFZ9_9SAUR</name>
<reference evidence="7" key="1">
    <citation type="submission" date="2025-05" db="UniProtKB">
        <authorList>
            <consortium name="RefSeq"/>
        </authorList>
    </citation>
    <scope>NUCLEOTIDE SEQUENCE [LARGE SCALE GENOMIC DNA]</scope>
</reference>
<evidence type="ECO:0000256" key="3">
    <source>
        <dbReference type="ARBA" id="ARBA00022737"/>
    </source>
</evidence>
<proteinExistence type="predicted"/>
<keyword evidence="4" id="KW-0539">Nucleus</keyword>
<keyword evidence="7" id="KW-1185">Reference proteome</keyword>
<dbReference type="RefSeq" id="XP_020645970.2">
    <property type="nucleotide sequence ID" value="XM_020790311.2"/>
</dbReference>
<feature type="repeat" description="WD" evidence="5">
    <location>
        <begin position="510"/>
        <end position="556"/>
    </location>
</feature>
<evidence type="ECO:0000256" key="4">
    <source>
        <dbReference type="ARBA" id="ARBA00023242"/>
    </source>
</evidence>
<dbReference type="InterPro" id="IPR001680">
    <property type="entry name" value="WD40_rpt"/>
</dbReference>
<dbReference type="SUPFAM" id="SSF50978">
    <property type="entry name" value="WD40 repeat-like"/>
    <property type="match status" value="1"/>
</dbReference>
<protein>
    <submittedName>
        <fullName evidence="8">Uncharacterized protein isoform X1</fullName>
    </submittedName>
</protein>
<dbReference type="PROSITE" id="PS50294">
    <property type="entry name" value="WD_REPEATS_REGION"/>
    <property type="match status" value="1"/>
</dbReference>